<dbReference type="Proteomes" id="UP000594892">
    <property type="component" value="Chromosome 2"/>
</dbReference>
<dbReference type="RefSeq" id="WP_017433163.1">
    <property type="nucleotide sequence ID" value="NZ_CP021074.1"/>
</dbReference>
<evidence type="ECO:0000313" key="3">
    <source>
        <dbReference type="Proteomes" id="UP000594892"/>
    </source>
</evidence>
<dbReference type="EMBL" id="CP099587">
    <property type="protein sequence ID" value="USS45657.1"/>
    <property type="molecule type" value="Genomic_DNA"/>
</dbReference>
<protein>
    <submittedName>
        <fullName evidence="1">Uncharacterized protein</fullName>
    </submittedName>
</protein>
<evidence type="ECO:0000313" key="1">
    <source>
        <dbReference type="EMBL" id="QPQ94640.1"/>
    </source>
</evidence>
<dbReference type="AlphaFoldDB" id="A0AAP9Y5U4"/>
<organism evidence="1 3">
    <name type="scientific">Burkholderia glumae</name>
    <name type="common">Pseudomonas glumae</name>
    <dbReference type="NCBI Taxonomy" id="337"/>
    <lineage>
        <taxon>Bacteria</taxon>
        <taxon>Pseudomonadati</taxon>
        <taxon>Pseudomonadota</taxon>
        <taxon>Betaproteobacteria</taxon>
        <taxon>Burkholderiales</taxon>
        <taxon>Burkholderiaceae</taxon>
        <taxon>Burkholderia</taxon>
    </lineage>
</organism>
<name>A0AAP9Y5U4_BURGL</name>
<evidence type="ECO:0000313" key="2">
    <source>
        <dbReference type="EMBL" id="USS45657.1"/>
    </source>
</evidence>
<dbReference type="EMBL" id="CP065601">
    <property type="protein sequence ID" value="QPQ94640.1"/>
    <property type="molecule type" value="Genomic_DNA"/>
</dbReference>
<keyword evidence="4" id="KW-1185">Reference proteome</keyword>
<reference evidence="2" key="2">
    <citation type="submission" date="2022-06" db="EMBL/GenBank/DDBJ databases">
        <title>Draft genome sequence of Burkholderia glumae strain GR20004 isolated from rice panicle showing bacterial panicle blight.</title>
        <authorList>
            <person name="Choi S.Y."/>
            <person name="Lee Y.H."/>
        </authorList>
    </citation>
    <scope>NUCLEOTIDE SEQUENCE</scope>
    <source>
        <strain evidence="2">GR20004</strain>
    </source>
</reference>
<proteinExistence type="predicted"/>
<evidence type="ECO:0000313" key="4">
    <source>
        <dbReference type="Proteomes" id="UP001056386"/>
    </source>
</evidence>
<dbReference type="Proteomes" id="UP001056386">
    <property type="component" value="Chromosome 1"/>
</dbReference>
<sequence>MTGRSAERASRSYFSSTNFPCAYHRQAGSGRCCVLADSSLSGSAQPFGK</sequence>
<accession>A0AAP9Y5U4</accession>
<reference evidence="1 3" key="1">
    <citation type="submission" date="2020-12" db="EMBL/GenBank/DDBJ databases">
        <title>FDA dAtabase for Regulatory Grade micrObial Sequences (FDA-ARGOS): Supporting development and validation of Infectious Disease Dx tests.</title>
        <authorList>
            <person name="Minogue T."/>
            <person name="Wolcott M."/>
            <person name="Wasieloski L."/>
            <person name="Aguilar W."/>
            <person name="Moore D."/>
            <person name="Jaissle J."/>
            <person name="Tallon L."/>
            <person name="Sadzewicz L."/>
            <person name="Zhao X."/>
            <person name="Boylan J."/>
            <person name="Ott S."/>
            <person name="Bowen H."/>
            <person name="Vavikolanu K."/>
            <person name="Mehta A."/>
            <person name="Aluvathingal J."/>
            <person name="Nadendla S."/>
            <person name="Yan Y."/>
            <person name="Sichtig H."/>
        </authorList>
    </citation>
    <scope>NUCLEOTIDE SEQUENCE [LARGE SCALE GENOMIC DNA]</scope>
    <source>
        <strain evidence="1 3">FDAARGOS_949</strain>
    </source>
</reference>
<dbReference type="GeneID" id="45699163"/>
<gene>
    <name evidence="1" type="ORF">I6H06_25600</name>
    <name evidence="2" type="ORF">NFI99_29265</name>
</gene>